<evidence type="ECO:0000313" key="3">
    <source>
        <dbReference type="EMBL" id="MBO3115553.1"/>
    </source>
</evidence>
<protein>
    <submittedName>
        <fullName evidence="3">VanZ family protein</fullName>
    </submittedName>
</protein>
<organism evidence="3 4">
    <name type="scientific">Winogradskyella pelagia</name>
    <dbReference type="NCBI Taxonomy" id="2819984"/>
    <lineage>
        <taxon>Bacteria</taxon>
        <taxon>Pseudomonadati</taxon>
        <taxon>Bacteroidota</taxon>
        <taxon>Flavobacteriia</taxon>
        <taxon>Flavobacteriales</taxon>
        <taxon>Flavobacteriaceae</taxon>
        <taxon>Winogradskyella</taxon>
    </lineage>
</organism>
<accession>A0ABS3SYI3</accession>
<feature type="transmembrane region" description="Helical" evidence="1">
    <location>
        <begin position="63"/>
        <end position="82"/>
    </location>
</feature>
<evidence type="ECO:0000256" key="1">
    <source>
        <dbReference type="SAM" id="Phobius"/>
    </source>
</evidence>
<keyword evidence="1" id="KW-0472">Membrane</keyword>
<evidence type="ECO:0000313" key="4">
    <source>
        <dbReference type="Proteomes" id="UP000676776"/>
    </source>
</evidence>
<sequence>MVKKVLFLAAVVYTIALVIVTLVDLNDVPSLGSSFDDKIYHVLAYVGLGFLWLTYFRPIISKAGFLYVLAVLLVFGMFLELIQHQINSNRTFDILDLFSNCLGIVLGTIVAKYCNIYKLNIFKALFILFIIN</sequence>
<feature type="domain" description="VanZ-like" evidence="2">
    <location>
        <begin position="39"/>
        <end position="112"/>
    </location>
</feature>
<feature type="transmembrane region" description="Helical" evidence="1">
    <location>
        <begin position="94"/>
        <end position="114"/>
    </location>
</feature>
<dbReference type="InterPro" id="IPR006976">
    <property type="entry name" value="VanZ-like"/>
</dbReference>
<name>A0ABS3SYI3_9FLAO</name>
<keyword evidence="1" id="KW-0812">Transmembrane</keyword>
<gene>
    <name evidence="3" type="ORF">J4050_02275</name>
</gene>
<dbReference type="Proteomes" id="UP000676776">
    <property type="component" value="Unassembled WGS sequence"/>
</dbReference>
<evidence type="ECO:0000259" key="2">
    <source>
        <dbReference type="Pfam" id="PF04892"/>
    </source>
</evidence>
<feature type="transmembrane region" description="Helical" evidence="1">
    <location>
        <begin position="39"/>
        <end position="56"/>
    </location>
</feature>
<dbReference type="Pfam" id="PF04892">
    <property type="entry name" value="VanZ"/>
    <property type="match status" value="1"/>
</dbReference>
<dbReference type="EMBL" id="JAGEVF010000001">
    <property type="protein sequence ID" value="MBO3115553.1"/>
    <property type="molecule type" value="Genomic_DNA"/>
</dbReference>
<feature type="transmembrane region" description="Helical" evidence="1">
    <location>
        <begin position="5"/>
        <end position="23"/>
    </location>
</feature>
<comment type="caution">
    <text evidence="3">The sequence shown here is derived from an EMBL/GenBank/DDBJ whole genome shotgun (WGS) entry which is preliminary data.</text>
</comment>
<reference evidence="3 4" key="1">
    <citation type="submission" date="2021-03" db="EMBL/GenBank/DDBJ databases">
        <title>Winogradskyella sp. nov., isolated from costal sediment.</title>
        <authorList>
            <person name="Gao C."/>
        </authorList>
    </citation>
    <scope>NUCLEOTIDE SEQUENCE [LARGE SCALE GENOMIC DNA]</scope>
    <source>
        <strain evidence="3 4">DF17</strain>
    </source>
</reference>
<keyword evidence="4" id="KW-1185">Reference proteome</keyword>
<keyword evidence="1" id="KW-1133">Transmembrane helix</keyword>
<dbReference type="NCBIfam" id="NF037970">
    <property type="entry name" value="vanZ_1"/>
    <property type="match status" value="1"/>
</dbReference>
<proteinExistence type="predicted"/>